<dbReference type="Gene3D" id="2.10.109.10">
    <property type="entry name" value="Umud Fragment, subunit A"/>
    <property type="match status" value="1"/>
</dbReference>
<sequence length="147" mass="16483">MAETAAKTREARVPFQIIEVDGPSMVPTLYPGDWMLVQHGARVRPGDVVILRHPFQQDLLVVKRISERREGGWWVLGDNPHAGGDSEVYGAVPDDLVLAKVRGRLRRRKPWVEGERQRSLVAVAAWAFSALRPVLSDRSASARLRAR</sequence>
<dbReference type="Pfam" id="PF00717">
    <property type="entry name" value="Peptidase_S24"/>
    <property type="match status" value="1"/>
</dbReference>
<proteinExistence type="predicted"/>
<organism evidence="5 6">
    <name type="scientific">Streptomyces antnestii</name>
    <dbReference type="NCBI Taxonomy" id="2494256"/>
    <lineage>
        <taxon>Bacteria</taxon>
        <taxon>Bacillati</taxon>
        <taxon>Actinomycetota</taxon>
        <taxon>Actinomycetes</taxon>
        <taxon>Kitasatosporales</taxon>
        <taxon>Streptomycetaceae</taxon>
        <taxon>Streptomyces</taxon>
    </lineage>
</organism>
<dbReference type="OrthoDB" id="1467636at2"/>
<dbReference type="CDD" id="cd06530">
    <property type="entry name" value="S26_SPase_I"/>
    <property type="match status" value="1"/>
</dbReference>
<accession>A0A437P4Q1</accession>
<dbReference type="InterPro" id="IPR019533">
    <property type="entry name" value="Peptidase_S26"/>
</dbReference>
<evidence type="ECO:0000313" key="5">
    <source>
        <dbReference type="EMBL" id="RVU17255.1"/>
    </source>
</evidence>
<dbReference type="PANTHER" id="PTHR12383">
    <property type="entry name" value="PROTEASE FAMILY S26 MITOCHONDRIAL INNER MEMBRANE PROTEASE-RELATED"/>
    <property type="match status" value="1"/>
</dbReference>
<dbReference type="NCBIfam" id="TIGR02754">
    <property type="entry name" value="sod_Ni_protease"/>
    <property type="match status" value="1"/>
</dbReference>
<keyword evidence="2" id="KW-0378">Hydrolase</keyword>
<dbReference type="InterPro" id="IPR052064">
    <property type="entry name" value="Mito_IMP1_subunit"/>
</dbReference>
<dbReference type="RefSeq" id="WP_127832280.1">
    <property type="nucleotide sequence ID" value="NZ_RZYA01000024.1"/>
</dbReference>
<dbReference type="GO" id="GO:0006465">
    <property type="term" value="P:signal peptide processing"/>
    <property type="evidence" value="ECO:0007669"/>
    <property type="project" value="InterPro"/>
</dbReference>
<keyword evidence="3" id="KW-0472">Membrane</keyword>
<dbReference type="PANTHER" id="PTHR12383:SF16">
    <property type="entry name" value="MITOCHONDRIAL INNER MEMBRANE PROTEASE SUBUNIT 1"/>
    <property type="match status" value="1"/>
</dbReference>
<dbReference type="InterPro" id="IPR036286">
    <property type="entry name" value="LexA/Signal_pep-like_sf"/>
</dbReference>
<evidence type="ECO:0000259" key="4">
    <source>
        <dbReference type="Pfam" id="PF00717"/>
    </source>
</evidence>
<dbReference type="InterPro" id="IPR015927">
    <property type="entry name" value="Peptidase_S24_S26A/B/C"/>
</dbReference>
<protein>
    <submittedName>
        <fullName evidence="5">Nickel-type superoxide dismutase maturation protease</fullName>
    </submittedName>
</protein>
<reference evidence="5 6" key="1">
    <citation type="submission" date="2019-01" db="EMBL/GenBank/DDBJ databases">
        <title>Genome sequences of Streptomyces and Rhizobium isolates collected from root and soil.</title>
        <authorList>
            <person name="Chhettri S."/>
            <person name="Sevigny J.L."/>
            <person name="Sen A."/>
            <person name="Ennis N."/>
            <person name="Tisa L."/>
        </authorList>
    </citation>
    <scope>NUCLEOTIDE SEQUENCE [LARGE SCALE GENOMIC DNA]</scope>
    <source>
        <strain evidence="5 6">San01</strain>
    </source>
</reference>
<dbReference type="Proteomes" id="UP000283128">
    <property type="component" value="Unassembled WGS sequence"/>
</dbReference>
<name>A0A437P4Q1_9ACTN</name>
<comment type="caution">
    <text evidence="5">The sequence shown here is derived from an EMBL/GenBank/DDBJ whole genome shotgun (WGS) entry which is preliminary data.</text>
</comment>
<keyword evidence="6" id="KW-1185">Reference proteome</keyword>
<dbReference type="GO" id="GO:0012505">
    <property type="term" value="C:endomembrane system"/>
    <property type="evidence" value="ECO:0007669"/>
    <property type="project" value="UniProtKB-SubCell"/>
</dbReference>
<dbReference type="GO" id="GO:0004252">
    <property type="term" value="F:serine-type endopeptidase activity"/>
    <property type="evidence" value="ECO:0007669"/>
    <property type="project" value="InterPro"/>
</dbReference>
<evidence type="ECO:0000256" key="2">
    <source>
        <dbReference type="ARBA" id="ARBA00022801"/>
    </source>
</evidence>
<dbReference type="SUPFAM" id="SSF51306">
    <property type="entry name" value="LexA/Signal peptidase"/>
    <property type="match status" value="1"/>
</dbReference>
<dbReference type="AlphaFoldDB" id="A0A437P4Q1"/>
<dbReference type="EMBL" id="RZYA01000024">
    <property type="protein sequence ID" value="RVU17255.1"/>
    <property type="molecule type" value="Genomic_DNA"/>
</dbReference>
<evidence type="ECO:0000256" key="1">
    <source>
        <dbReference type="ARBA" id="ARBA00004308"/>
    </source>
</evidence>
<dbReference type="InterPro" id="IPR014124">
    <property type="entry name" value="Pept_S26A_Sod_Ni_maturase"/>
</dbReference>
<comment type="subcellular location">
    <subcellularLocation>
        <location evidence="1">Endomembrane system</location>
    </subcellularLocation>
</comment>
<evidence type="ECO:0000256" key="3">
    <source>
        <dbReference type="ARBA" id="ARBA00023136"/>
    </source>
</evidence>
<keyword evidence="5" id="KW-0645">Protease</keyword>
<feature type="domain" description="Peptidase S24/S26A/S26B/S26C" evidence="4">
    <location>
        <begin position="17"/>
        <end position="81"/>
    </location>
</feature>
<gene>
    <name evidence="5" type="primary">sodX</name>
    <name evidence="5" type="ORF">EOT10_34250</name>
</gene>
<evidence type="ECO:0000313" key="6">
    <source>
        <dbReference type="Proteomes" id="UP000283128"/>
    </source>
</evidence>